<evidence type="ECO:0000313" key="3">
    <source>
        <dbReference type="EMBL" id="KXB42493.1"/>
    </source>
</evidence>
<sequence>MHKQKLWRNLSATTLAALLCLTPVANLYAAESNEPAKVVGNEDKTSNNEEKTVEAPKADEQKAGEQKAGEQAKTLDQANVGDKKDPQPVLGQKRTASDNSDKKEQTKEAKTASSETVSETTAKATESQADNSALAKEQEKDANKYEKVWKTPVVVYGAALSIDEISRTREMFGLGNVQALGETSVDSSDLYQYLGSTAADSDMISSVAVQKREKGYGVRVKIVTPQNITQITDAIYTNAAISAGVHDCQIMVASMRPVTGESALTGVYKAFKLKGENFDPKQMQASQAELKTVNAINQSHIANPNYNPTSLDRAVLDTKLAIQSKAAKVGGKLASSEIAKLINENLNKYKIGNIVKPEQIEQLTQVFEGFQNTNALSSQVVREQLEILGNKLQVVFDQFYKDAVAAGFWDRIVKFINDVWQEVMVTVNNLATELSKKSA</sequence>
<feature type="compositionally biased region" description="Low complexity" evidence="1">
    <location>
        <begin position="111"/>
        <end position="127"/>
    </location>
</feature>
<dbReference type="RefSeq" id="WP_066712525.1">
    <property type="nucleotide sequence ID" value="NZ_JARFNM010000001.1"/>
</dbReference>
<dbReference type="Pfam" id="PF06207">
    <property type="entry name" value="DUF1002"/>
    <property type="match status" value="1"/>
</dbReference>
<dbReference type="InterPro" id="IPR009343">
    <property type="entry name" value="DUF1002"/>
</dbReference>
<keyword evidence="2" id="KW-0732">Signal</keyword>
<gene>
    <name evidence="3" type="ORF">HMPREF1872_00169</name>
</gene>
<organism evidence="3 4">
    <name type="scientific">Amygdalobacter nucleatus</name>
    <dbReference type="NCBI Taxonomy" id="3029274"/>
    <lineage>
        <taxon>Bacteria</taxon>
        <taxon>Bacillati</taxon>
        <taxon>Bacillota</taxon>
        <taxon>Clostridia</taxon>
        <taxon>Eubacteriales</taxon>
        <taxon>Oscillospiraceae</taxon>
        <taxon>Amygdalobacter</taxon>
    </lineage>
</organism>
<proteinExistence type="predicted"/>
<dbReference type="OrthoDB" id="9810153at2"/>
<dbReference type="STRING" id="1497955.HMPREF1872_00169"/>
<name>A0A133YH30_9FIRM</name>
<evidence type="ECO:0000256" key="2">
    <source>
        <dbReference type="SAM" id="SignalP"/>
    </source>
</evidence>
<feature type="compositionally biased region" description="Basic and acidic residues" evidence="1">
    <location>
        <begin position="40"/>
        <end position="70"/>
    </location>
</feature>
<protein>
    <recommendedName>
        <fullName evidence="5">DUF1002 domain-containing protein</fullName>
    </recommendedName>
</protein>
<feature type="chain" id="PRO_5007460379" description="DUF1002 domain-containing protein" evidence="2">
    <location>
        <begin position="30"/>
        <end position="439"/>
    </location>
</feature>
<evidence type="ECO:0008006" key="5">
    <source>
        <dbReference type="Google" id="ProtNLM"/>
    </source>
</evidence>
<evidence type="ECO:0000313" key="4">
    <source>
        <dbReference type="Proteomes" id="UP000070080"/>
    </source>
</evidence>
<feature type="compositionally biased region" description="Basic and acidic residues" evidence="1">
    <location>
        <begin position="95"/>
        <end position="110"/>
    </location>
</feature>
<dbReference type="AlphaFoldDB" id="A0A133YH30"/>
<feature type="region of interest" description="Disordered" evidence="1">
    <location>
        <begin position="31"/>
        <end position="141"/>
    </location>
</feature>
<evidence type="ECO:0000256" key="1">
    <source>
        <dbReference type="SAM" id="MobiDB-lite"/>
    </source>
</evidence>
<comment type="caution">
    <text evidence="3">The sequence shown here is derived from an EMBL/GenBank/DDBJ whole genome shotgun (WGS) entry which is preliminary data.</text>
</comment>
<dbReference type="EMBL" id="LSCV01000002">
    <property type="protein sequence ID" value="KXB42493.1"/>
    <property type="molecule type" value="Genomic_DNA"/>
</dbReference>
<keyword evidence="4" id="KW-1185">Reference proteome</keyword>
<accession>A0A133YH30</accession>
<reference evidence="4" key="1">
    <citation type="submission" date="2016-01" db="EMBL/GenBank/DDBJ databases">
        <authorList>
            <person name="Mitreva M."/>
            <person name="Pepin K.H."/>
            <person name="Mihindukulasuriya K.A."/>
            <person name="Fulton R."/>
            <person name="Fronick C."/>
            <person name="O'Laughlin M."/>
            <person name="Miner T."/>
            <person name="Herter B."/>
            <person name="Rosa B.A."/>
            <person name="Cordes M."/>
            <person name="Tomlinson C."/>
            <person name="Wollam A."/>
            <person name="Palsikar V.B."/>
            <person name="Mardis E.R."/>
            <person name="Wilson R.K."/>
        </authorList>
    </citation>
    <scope>NUCLEOTIDE SEQUENCE [LARGE SCALE GENOMIC DNA]</scope>
    <source>
        <strain evidence="4">KA00274</strain>
    </source>
</reference>
<dbReference type="PATRIC" id="fig|1497955.3.peg.164"/>
<dbReference type="Proteomes" id="UP000070080">
    <property type="component" value="Unassembled WGS sequence"/>
</dbReference>
<feature type="signal peptide" evidence="2">
    <location>
        <begin position="1"/>
        <end position="29"/>
    </location>
</feature>